<evidence type="ECO:0000313" key="2">
    <source>
        <dbReference type="Proteomes" id="UP000191240"/>
    </source>
</evidence>
<gene>
    <name evidence="1" type="ORF">SAMN02745671_01147</name>
</gene>
<reference evidence="1 2" key="1">
    <citation type="submission" date="2016-11" db="EMBL/GenBank/DDBJ databases">
        <authorList>
            <person name="Jaros S."/>
            <person name="Januszkiewicz K."/>
            <person name="Wedrychowicz H."/>
        </authorList>
    </citation>
    <scope>NUCLEOTIDE SEQUENCE [LARGE SCALE GENOMIC DNA]</scope>
    <source>
        <strain evidence="1 2">DSM 3074</strain>
    </source>
</reference>
<evidence type="ECO:0000313" key="1">
    <source>
        <dbReference type="EMBL" id="SHI61283.1"/>
    </source>
</evidence>
<proteinExistence type="predicted"/>
<protein>
    <submittedName>
        <fullName evidence="1">Uncharacterized protein</fullName>
    </submittedName>
</protein>
<organism evidence="1 2">
    <name type="scientific">Anaerovibrio lipolyticus DSM 3074</name>
    <dbReference type="NCBI Taxonomy" id="1120997"/>
    <lineage>
        <taxon>Bacteria</taxon>
        <taxon>Bacillati</taxon>
        <taxon>Bacillota</taxon>
        <taxon>Negativicutes</taxon>
        <taxon>Selenomonadales</taxon>
        <taxon>Selenomonadaceae</taxon>
        <taxon>Anaerovibrio</taxon>
    </lineage>
</organism>
<sequence length="155" mass="16406">MAEYSNVSQQTVNPGESVVFTNSPVPCNRGLVRHRDDTGSFLLTGYVPSSFGCSCNRSNSANYLVDFGANIGIPEGGTVGAISVAIAIDGTTLPASTMEVTPAAVDQFFNVSRAINAPIYRGCCQTVTVRNTSDQPILVENANIIFSRPDLAVTR</sequence>
<dbReference type="OrthoDB" id="2041724at2"/>
<name>A0A1M6CK27_9FIRM</name>
<dbReference type="Proteomes" id="UP000191240">
    <property type="component" value="Unassembled WGS sequence"/>
</dbReference>
<dbReference type="AlphaFoldDB" id="A0A1M6CK27"/>
<dbReference type="EMBL" id="FQYW01000008">
    <property type="protein sequence ID" value="SHI61283.1"/>
    <property type="molecule type" value="Genomic_DNA"/>
</dbReference>
<accession>A0A1M6CK27</accession>
<dbReference type="RefSeq" id="WP_080325624.1">
    <property type="nucleotide sequence ID" value="NZ_FQYW01000008.1"/>
</dbReference>